<evidence type="ECO:0000256" key="3">
    <source>
        <dbReference type="ARBA" id="ARBA00012733"/>
    </source>
</evidence>
<evidence type="ECO:0000313" key="8">
    <source>
        <dbReference type="Proteomes" id="UP000002072"/>
    </source>
</evidence>
<evidence type="ECO:0000256" key="2">
    <source>
        <dbReference type="ARBA" id="ARBA00009348"/>
    </source>
</evidence>
<dbReference type="eggNOG" id="COG4409">
    <property type="taxonomic scope" value="Bacteria"/>
</dbReference>
<dbReference type="EMBL" id="CP001779">
    <property type="protein sequence ID" value="ACZ01666.1"/>
    <property type="molecule type" value="Genomic_DNA"/>
</dbReference>
<gene>
    <name evidence="7" type="ordered locus">Smon_1211</name>
</gene>
<dbReference type="InterPro" id="IPR026856">
    <property type="entry name" value="Sialidase_fam"/>
</dbReference>
<dbReference type="GO" id="GO:0005737">
    <property type="term" value="C:cytoplasm"/>
    <property type="evidence" value="ECO:0007669"/>
    <property type="project" value="TreeGrafter"/>
</dbReference>
<dbReference type="HOGENOM" id="CLU_019215_0_0_0"/>
<dbReference type="GO" id="GO:0004308">
    <property type="term" value="F:exo-alpha-sialidase activity"/>
    <property type="evidence" value="ECO:0007669"/>
    <property type="project" value="UniProtKB-EC"/>
</dbReference>
<proteinExistence type="inferred from homology"/>
<dbReference type="RefSeq" id="WP_012859213.1">
    <property type="nucleotide sequence ID" value="NC_013515.1"/>
</dbReference>
<protein>
    <recommendedName>
        <fullName evidence="3">exo-alpha-sialidase</fullName>
        <ecNumber evidence="3">3.2.1.18</ecNumber>
    </recommendedName>
</protein>
<organism evidence="7 8">
    <name type="scientific">Streptobacillus moniliformis (strain ATCC 14647 / DSM 12112 / NCTC 10651 / 9901)</name>
    <dbReference type="NCBI Taxonomy" id="519441"/>
    <lineage>
        <taxon>Bacteria</taxon>
        <taxon>Fusobacteriati</taxon>
        <taxon>Fusobacteriota</taxon>
        <taxon>Fusobacteriia</taxon>
        <taxon>Fusobacteriales</taxon>
        <taxon>Leptotrichiaceae</taxon>
        <taxon>Streptobacillus</taxon>
    </lineage>
</organism>
<dbReference type="InterPro" id="IPR036278">
    <property type="entry name" value="Sialidase_sf"/>
</dbReference>
<accession>D1AVA6</accession>
<dbReference type="EC" id="3.2.1.18" evidence="3"/>
<dbReference type="STRING" id="519441.Smon_1211"/>
<dbReference type="PANTHER" id="PTHR10628:SF30">
    <property type="entry name" value="EXO-ALPHA-SIALIDASE"/>
    <property type="match status" value="1"/>
</dbReference>
<evidence type="ECO:0000256" key="1">
    <source>
        <dbReference type="ARBA" id="ARBA00000427"/>
    </source>
</evidence>
<keyword evidence="8" id="KW-1185">Reference proteome</keyword>
<dbReference type="GO" id="GO:0009313">
    <property type="term" value="P:oligosaccharide catabolic process"/>
    <property type="evidence" value="ECO:0007669"/>
    <property type="project" value="TreeGrafter"/>
</dbReference>
<dbReference type="Proteomes" id="UP000002072">
    <property type="component" value="Chromosome"/>
</dbReference>
<evidence type="ECO:0000259" key="6">
    <source>
        <dbReference type="Pfam" id="PF13859"/>
    </source>
</evidence>
<dbReference type="Gene3D" id="2.120.10.10">
    <property type="match status" value="2"/>
</dbReference>
<comment type="catalytic activity">
    <reaction evidence="1">
        <text>Hydrolysis of alpha-(2-&gt;3)-, alpha-(2-&gt;6)-, alpha-(2-&gt;8)- glycosidic linkages of terminal sialic acid residues in oligosaccharides, glycoproteins, glycolipids, colominic acid and synthetic substrates.</text>
        <dbReference type="EC" id="3.2.1.18"/>
    </reaction>
</comment>
<comment type="similarity">
    <text evidence="2">Belongs to the glycosyl hydrolase 33 family.</text>
</comment>
<dbReference type="CDD" id="cd15482">
    <property type="entry name" value="Sialidase_non-viral"/>
    <property type="match status" value="1"/>
</dbReference>
<sequence>MNKKLLLMFSIIALQLLNASTKYNDGFFDDFKSRVNLTKVKHDTQFSNNQGIIGENGNEGKWAGVGPNGEPEGTATLLYTRIPSMIITNDNKLIVMYDLRWQDPFNPENPNKTVPIGNDHGRIDQGISISEDGGNTWERTHKFDKNNNDIFVNHTPDNPVRAFLGGVGTGIVMRDGTLVMPIQTSHQGAAGKKGIAATIMYSRDNGKTWKMPKNNDSTIVAPNQQSLENMVFEMGNKLVLAGRGGGNGNNLHRWAYYTEDMGKTWNVFEPLHLFQSVSSQPSQGSTLYVTLPSGKKVILVSAPKGNRDGYKRADITLYALSGKDKNQMQEIAIIKPGSGNGLGAGYSSLAYKGGNLFVAYEDMGDISVKNLTEHIAKIEELATSWNLEDERAKDIEKVQKLDSLTPEQKDSLTEEMMKDNDRAFTEAIVLNNELKDLDQKAEKYYEDLYEIPDALPSNIENFNRSLEKLWGNERNNLLKVMQVRMLKHRIDNAASKINEKIDFEPYKEIPKKLIYIQRDIVNNDDDVFAILGKKIGVNEKDFKFGFNHSIDNRKIGAFLEINKSKDKAKNVSIGTTFKTEFINYVFRNFVRYRHQSLNSNINNNKPDAIISDKIIRHNLETYSSIETKFNANKNISIIPKAGILLTYSHDSLLDMNVRLDRRVSASADFSVKTEFKYKKLKFKIKPEILVNDNTLHISQSNLSKKKLKIDNKIFEYNMKMGMVAKLSKINIGMDLNISDISRDYTNYELNFGAGYNW</sequence>
<dbReference type="CAZy" id="GH33">
    <property type="family name" value="Glycoside Hydrolase Family 33"/>
</dbReference>
<feature type="chain" id="PRO_5003021095" description="exo-alpha-sialidase" evidence="5">
    <location>
        <begin position="20"/>
        <end position="757"/>
    </location>
</feature>
<dbReference type="InterPro" id="IPR011040">
    <property type="entry name" value="Sialidase"/>
</dbReference>
<dbReference type="KEGG" id="smf:Smon_1211"/>
<dbReference type="GO" id="GO:0016020">
    <property type="term" value="C:membrane"/>
    <property type="evidence" value="ECO:0007669"/>
    <property type="project" value="TreeGrafter"/>
</dbReference>
<name>D1AVA6_STRM9</name>
<evidence type="ECO:0000313" key="7">
    <source>
        <dbReference type="EMBL" id="ACZ01666.1"/>
    </source>
</evidence>
<dbReference type="SUPFAM" id="SSF50939">
    <property type="entry name" value="Sialidases"/>
    <property type="match status" value="1"/>
</dbReference>
<dbReference type="PANTHER" id="PTHR10628">
    <property type="entry name" value="SIALIDASE"/>
    <property type="match status" value="1"/>
</dbReference>
<feature type="domain" description="Sialidase" evidence="6">
    <location>
        <begin position="126"/>
        <end position="361"/>
    </location>
</feature>
<evidence type="ECO:0000256" key="5">
    <source>
        <dbReference type="SAM" id="SignalP"/>
    </source>
</evidence>
<reference evidence="7 8" key="1">
    <citation type="journal article" date="2009" name="Stand. Genomic Sci.">
        <title>Complete genome sequence of Streptobacillus moniliformis type strain (9901T).</title>
        <authorList>
            <person name="Nolan M."/>
            <person name="Gronow S."/>
            <person name="Lapidus A."/>
            <person name="Ivanova N."/>
            <person name="Copeland A."/>
            <person name="Lucas S."/>
            <person name="Del Rio T.G."/>
            <person name="Chen F."/>
            <person name="Tice H."/>
            <person name="Pitluck S."/>
            <person name="Cheng J.F."/>
            <person name="Sims D."/>
            <person name="Meincke L."/>
            <person name="Bruce D."/>
            <person name="Goodwin L."/>
            <person name="Brettin T."/>
            <person name="Han C."/>
            <person name="Detter J.C."/>
            <person name="Ovchinikova G."/>
            <person name="Pati A."/>
            <person name="Mavromatis K."/>
            <person name="Mikhailova N."/>
            <person name="Chen A."/>
            <person name="Palaniappan K."/>
            <person name="Land M."/>
            <person name="Hauser L."/>
            <person name="Chang Y.J."/>
            <person name="Jeffries C.D."/>
            <person name="Rohde M."/>
            <person name="Sproer C."/>
            <person name="Goker M."/>
            <person name="Bristow J."/>
            <person name="Eisen J.A."/>
            <person name="Markowitz V."/>
            <person name="Hugenholtz P."/>
            <person name="Kyrpides N.C."/>
            <person name="Klenk H.P."/>
            <person name="Chain P."/>
        </authorList>
    </citation>
    <scope>NUCLEOTIDE SEQUENCE [LARGE SCALE GENOMIC DNA]</scope>
    <source>
        <strain evidence="8">ATCC 14647 / DSM 12112 / NCTC 10651 / 9901</strain>
    </source>
</reference>
<dbReference type="GO" id="GO:0006689">
    <property type="term" value="P:ganglioside catabolic process"/>
    <property type="evidence" value="ECO:0007669"/>
    <property type="project" value="TreeGrafter"/>
</dbReference>
<dbReference type="Pfam" id="PF13859">
    <property type="entry name" value="BNR_3"/>
    <property type="match status" value="1"/>
</dbReference>
<evidence type="ECO:0000256" key="4">
    <source>
        <dbReference type="ARBA" id="ARBA00022737"/>
    </source>
</evidence>
<keyword evidence="4" id="KW-0677">Repeat</keyword>
<dbReference type="OrthoDB" id="95734at2"/>
<dbReference type="PRINTS" id="PR01803">
    <property type="entry name" value="TCSIALIDASE"/>
</dbReference>
<dbReference type="InterPro" id="IPR008377">
    <property type="entry name" value="Sialidase_trypan"/>
</dbReference>
<keyword evidence="7" id="KW-0378">Hydrolase</keyword>
<feature type="signal peptide" evidence="5">
    <location>
        <begin position="1"/>
        <end position="19"/>
    </location>
</feature>
<dbReference type="GeneID" id="29672979"/>
<keyword evidence="5" id="KW-0732">Signal</keyword>
<dbReference type="AlphaFoldDB" id="D1AVA6"/>